<dbReference type="InterPro" id="IPR029472">
    <property type="entry name" value="Copia-like_N"/>
</dbReference>
<reference evidence="3" key="1">
    <citation type="journal article" date="2019" name="Sci. Rep.">
        <title>Draft genome of Tanacetum cinerariifolium, the natural source of mosquito coil.</title>
        <authorList>
            <person name="Yamashiro T."/>
            <person name="Shiraishi A."/>
            <person name="Satake H."/>
            <person name="Nakayama K."/>
        </authorList>
    </citation>
    <scope>NUCLEOTIDE SEQUENCE</scope>
</reference>
<dbReference type="InterPro" id="IPR036875">
    <property type="entry name" value="Znf_CCHC_sf"/>
</dbReference>
<protein>
    <recommendedName>
        <fullName evidence="2">Retrotransposon Copia-like N-terminal domain-containing protein</fullName>
    </recommendedName>
</protein>
<feature type="domain" description="Retrotransposon Copia-like N-terminal" evidence="2">
    <location>
        <begin position="34"/>
        <end position="79"/>
    </location>
</feature>
<gene>
    <name evidence="3" type="ORF">Tci_000904</name>
</gene>
<dbReference type="PANTHER" id="PTHR34222:SF99">
    <property type="entry name" value="PROTEIN, PUTATIVE-RELATED"/>
    <property type="match status" value="1"/>
</dbReference>
<comment type="caution">
    <text evidence="3">The sequence shown here is derived from an EMBL/GenBank/DDBJ whole genome shotgun (WGS) entry which is preliminary data.</text>
</comment>
<dbReference type="GO" id="GO:0003676">
    <property type="term" value="F:nucleic acid binding"/>
    <property type="evidence" value="ECO:0007669"/>
    <property type="project" value="InterPro"/>
</dbReference>
<feature type="compositionally biased region" description="Low complexity" evidence="1">
    <location>
        <begin position="232"/>
        <end position="252"/>
    </location>
</feature>
<evidence type="ECO:0000259" key="2">
    <source>
        <dbReference type="Pfam" id="PF14244"/>
    </source>
</evidence>
<sequence length="402" mass="44209">MAVEDDIVKSSDDTKIISSSSDRSLSFGDSLYLHPNDTGGSPIVSIKLTDTDNYKIWCIAMKFALRNHNKLGFLDGTCKRDDKNVALANQWDMCNSVVVTWILNSLSSELFAGAIYAKTAYEMWNDLKDTYDKVDGYFDAMISVPLCTCEAAKHFEKHNQLIKLMQFLMCLDDIYFVIRSNILTREPLPSVKAAFAVVSGEESHRNVTSIRTTKPIATAFAAKTFDKKRFNNNKFSNNNKGSSLNYNSNNRGPNPNLKCTNCNKIGHIVDRCFELIGYPAGYVKRNFNANTRPVSSNNASADGNVNSVSSNSATTSNSPLPPLSLSNEQLARLMNFLNENGVSTANANMTGNTNFLVGNISLGWIVDSGANQHMIVSAKNLINVVDILNLRLTVGHPNGTQA</sequence>
<organism evidence="3">
    <name type="scientific">Tanacetum cinerariifolium</name>
    <name type="common">Dalmatian daisy</name>
    <name type="synonym">Chrysanthemum cinerariifolium</name>
    <dbReference type="NCBI Taxonomy" id="118510"/>
    <lineage>
        <taxon>Eukaryota</taxon>
        <taxon>Viridiplantae</taxon>
        <taxon>Streptophyta</taxon>
        <taxon>Embryophyta</taxon>
        <taxon>Tracheophyta</taxon>
        <taxon>Spermatophyta</taxon>
        <taxon>Magnoliopsida</taxon>
        <taxon>eudicotyledons</taxon>
        <taxon>Gunneridae</taxon>
        <taxon>Pentapetalae</taxon>
        <taxon>asterids</taxon>
        <taxon>campanulids</taxon>
        <taxon>Asterales</taxon>
        <taxon>Asteraceae</taxon>
        <taxon>Asteroideae</taxon>
        <taxon>Anthemideae</taxon>
        <taxon>Anthemidinae</taxon>
        <taxon>Tanacetum</taxon>
    </lineage>
</organism>
<dbReference type="Pfam" id="PF14244">
    <property type="entry name" value="Retrotran_gag_3"/>
    <property type="match status" value="1"/>
</dbReference>
<evidence type="ECO:0000313" key="3">
    <source>
        <dbReference type="EMBL" id="GEU28926.1"/>
    </source>
</evidence>
<accession>A0A699GNY9</accession>
<dbReference type="EMBL" id="BKCJ010000030">
    <property type="protein sequence ID" value="GEU28926.1"/>
    <property type="molecule type" value="Genomic_DNA"/>
</dbReference>
<evidence type="ECO:0000256" key="1">
    <source>
        <dbReference type="SAM" id="MobiDB-lite"/>
    </source>
</evidence>
<feature type="region of interest" description="Disordered" evidence="1">
    <location>
        <begin position="294"/>
        <end position="324"/>
    </location>
</feature>
<dbReference type="PANTHER" id="PTHR34222">
    <property type="entry name" value="GAG_PRE-INTEGRS DOMAIN-CONTAINING PROTEIN"/>
    <property type="match status" value="1"/>
</dbReference>
<dbReference type="SUPFAM" id="SSF57756">
    <property type="entry name" value="Retrovirus zinc finger-like domains"/>
    <property type="match status" value="1"/>
</dbReference>
<dbReference type="GO" id="GO:0008270">
    <property type="term" value="F:zinc ion binding"/>
    <property type="evidence" value="ECO:0007669"/>
    <property type="project" value="InterPro"/>
</dbReference>
<name>A0A699GNY9_TANCI</name>
<dbReference type="AlphaFoldDB" id="A0A699GNY9"/>
<feature type="region of interest" description="Disordered" evidence="1">
    <location>
        <begin position="231"/>
        <end position="252"/>
    </location>
</feature>
<proteinExistence type="predicted"/>